<keyword evidence="4" id="KW-1185">Reference proteome</keyword>
<feature type="domain" description="DUF8017" evidence="2">
    <location>
        <begin position="70"/>
        <end position="254"/>
    </location>
</feature>
<evidence type="ECO:0000313" key="3">
    <source>
        <dbReference type="EMBL" id="SKA19707.1"/>
    </source>
</evidence>
<dbReference type="STRING" id="1122192.SAMN02745673_03007"/>
<evidence type="ECO:0000259" key="2">
    <source>
        <dbReference type="Pfam" id="PF26056"/>
    </source>
</evidence>
<dbReference type="EMBL" id="FUWS01000007">
    <property type="protein sequence ID" value="SKA19707.1"/>
    <property type="molecule type" value="Genomic_DNA"/>
</dbReference>
<sequence>MAAVLAIVFAAVLIVAGAVVVITLREDTGEAVASPPQGGSSQEAAAPTREETPSSQEEERPPAEAPAETTLQEGWTAVRVAKWGLTYEVPGGDGWTVDTPTTIRGWEGAEGDQVSMSGTAGYHDGYRCDHRSLAELGARGIVDSADTEEMTEAAALQWALASYHTEAGQPEVSTASVEEFAANGLSGHHAVVDVEVRQDDPDCDPATARVHAVGVPTDGDGAGTRLLIIDVHTGVEGALGEDVVETIVSTLRDSDTDIA</sequence>
<proteinExistence type="predicted"/>
<accession>A0A1T4RUY1</accession>
<dbReference type="AlphaFoldDB" id="A0A1T4RUY1"/>
<dbReference type="InterPro" id="IPR058330">
    <property type="entry name" value="DUF8017"/>
</dbReference>
<evidence type="ECO:0000256" key="1">
    <source>
        <dbReference type="SAM" id="MobiDB-lite"/>
    </source>
</evidence>
<feature type="compositionally biased region" description="Basic and acidic residues" evidence="1">
    <location>
        <begin position="48"/>
        <end position="62"/>
    </location>
</feature>
<evidence type="ECO:0000313" key="4">
    <source>
        <dbReference type="Proteomes" id="UP000190637"/>
    </source>
</evidence>
<organism evidence="3 4">
    <name type="scientific">Marinactinospora thermotolerans DSM 45154</name>
    <dbReference type="NCBI Taxonomy" id="1122192"/>
    <lineage>
        <taxon>Bacteria</taxon>
        <taxon>Bacillati</taxon>
        <taxon>Actinomycetota</taxon>
        <taxon>Actinomycetes</taxon>
        <taxon>Streptosporangiales</taxon>
        <taxon>Nocardiopsidaceae</taxon>
        <taxon>Marinactinospora</taxon>
    </lineage>
</organism>
<feature type="region of interest" description="Disordered" evidence="1">
    <location>
        <begin position="29"/>
        <end position="73"/>
    </location>
</feature>
<gene>
    <name evidence="3" type="ORF">SAMN02745673_03007</name>
</gene>
<reference evidence="3 4" key="1">
    <citation type="submission" date="2017-02" db="EMBL/GenBank/DDBJ databases">
        <authorList>
            <person name="Peterson S.W."/>
        </authorList>
    </citation>
    <scope>NUCLEOTIDE SEQUENCE [LARGE SCALE GENOMIC DNA]</scope>
    <source>
        <strain evidence="3 4">DSM 45154</strain>
    </source>
</reference>
<name>A0A1T4RUY1_9ACTN</name>
<dbReference type="Proteomes" id="UP000190637">
    <property type="component" value="Unassembled WGS sequence"/>
</dbReference>
<dbReference type="Pfam" id="PF26056">
    <property type="entry name" value="DUF8017"/>
    <property type="match status" value="1"/>
</dbReference>
<protein>
    <recommendedName>
        <fullName evidence="2">DUF8017 domain-containing protein</fullName>
    </recommendedName>
</protein>